<feature type="region of interest" description="Disordered" evidence="1">
    <location>
        <begin position="551"/>
        <end position="576"/>
    </location>
</feature>
<reference evidence="3 4" key="1">
    <citation type="journal article" date="2019" name="Sci. Rep.">
        <title>Comparative genomics of chytrid fungi reveal insights into the obligate biotrophic and pathogenic lifestyle of Synchytrium endobioticum.</title>
        <authorList>
            <person name="van de Vossenberg B.T.L.H."/>
            <person name="Warris S."/>
            <person name="Nguyen H.D.T."/>
            <person name="van Gent-Pelzer M.P.E."/>
            <person name="Joly D.L."/>
            <person name="van de Geest H.C."/>
            <person name="Bonants P.J.M."/>
            <person name="Smith D.S."/>
            <person name="Levesque C.A."/>
            <person name="van der Lee T.A.J."/>
        </authorList>
    </citation>
    <scope>NUCLEOTIDE SEQUENCE [LARGE SCALE GENOMIC DNA]</scope>
    <source>
        <strain evidence="3 4">MB42</strain>
    </source>
</reference>
<comment type="caution">
    <text evidence="3">The sequence shown here is derived from an EMBL/GenBank/DDBJ whole genome shotgun (WGS) entry which is preliminary data.</text>
</comment>
<feature type="compositionally biased region" description="Basic and acidic residues" evidence="1">
    <location>
        <begin position="499"/>
        <end position="517"/>
    </location>
</feature>
<feature type="compositionally biased region" description="Polar residues" evidence="1">
    <location>
        <begin position="1050"/>
        <end position="1079"/>
    </location>
</feature>
<feature type="region of interest" description="Disordered" evidence="1">
    <location>
        <begin position="1003"/>
        <end position="1030"/>
    </location>
</feature>
<feature type="compositionally biased region" description="Low complexity" evidence="1">
    <location>
        <begin position="754"/>
        <end position="784"/>
    </location>
</feature>
<name>A0A507DPM5_9FUNG</name>
<feature type="compositionally biased region" description="Low complexity" evidence="1">
    <location>
        <begin position="559"/>
        <end position="573"/>
    </location>
</feature>
<feature type="compositionally biased region" description="Basic and acidic residues" evidence="1">
    <location>
        <begin position="700"/>
        <end position="712"/>
    </location>
</feature>
<feature type="compositionally biased region" description="Polar residues" evidence="1">
    <location>
        <begin position="714"/>
        <end position="729"/>
    </location>
</feature>
<dbReference type="STRING" id="286115.A0A507DPM5"/>
<dbReference type="GO" id="GO:0003677">
    <property type="term" value="F:DNA binding"/>
    <property type="evidence" value="ECO:0007669"/>
    <property type="project" value="InterPro"/>
</dbReference>
<feature type="compositionally biased region" description="Acidic residues" evidence="1">
    <location>
        <begin position="464"/>
        <end position="481"/>
    </location>
</feature>
<dbReference type="AlphaFoldDB" id="A0A507DPM5"/>
<accession>A0A507DPM5</accession>
<evidence type="ECO:0000313" key="3">
    <source>
        <dbReference type="EMBL" id="TPX53147.1"/>
    </source>
</evidence>
<dbReference type="EMBL" id="QEAN01000021">
    <property type="protein sequence ID" value="TPX53147.1"/>
    <property type="molecule type" value="Genomic_DNA"/>
</dbReference>
<keyword evidence="4" id="KW-1185">Reference proteome</keyword>
<feature type="region of interest" description="Disordered" evidence="1">
    <location>
        <begin position="464"/>
        <end position="536"/>
    </location>
</feature>
<evidence type="ECO:0000259" key="2">
    <source>
        <dbReference type="PROSITE" id="PS51299"/>
    </source>
</evidence>
<protein>
    <recommendedName>
        <fullName evidence="2">HTH APSES-type domain-containing protein</fullName>
    </recommendedName>
</protein>
<feature type="region of interest" description="Disordered" evidence="1">
    <location>
        <begin position="1046"/>
        <end position="1090"/>
    </location>
</feature>
<dbReference type="PROSITE" id="PS51299">
    <property type="entry name" value="HTH_APSES"/>
    <property type="match status" value="1"/>
</dbReference>
<feature type="region of interest" description="Disordered" evidence="1">
    <location>
        <begin position="243"/>
        <end position="346"/>
    </location>
</feature>
<dbReference type="InterPro" id="IPR057511">
    <property type="entry name" value="WH_GDS1"/>
</dbReference>
<feature type="domain" description="HTH APSES-type" evidence="2">
    <location>
        <begin position="830"/>
        <end position="941"/>
    </location>
</feature>
<dbReference type="Pfam" id="PF25318">
    <property type="entry name" value="WHD_GDS1"/>
    <property type="match status" value="1"/>
</dbReference>
<evidence type="ECO:0000313" key="4">
    <source>
        <dbReference type="Proteomes" id="UP000317494"/>
    </source>
</evidence>
<dbReference type="SUPFAM" id="SSF54616">
    <property type="entry name" value="DNA-binding domain of Mlu1-box binding protein MBP1"/>
    <property type="match status" value="1"/>
</dbReference>
<dbReference type="InterPro" id="IPR003163">
    <property type="entry name" value="Tscrpt_reg_HTH_APSES-type"/>
</dbReference>
<feature type="region of interest" description="Disordered" evidence="1">
    <location>
        <begin position="642"/>
        <end position="789"/>
    </location>
</feature>
<dbReference type="Proteomes" id="UP000317494">
    <property type="component" value="Unassembled WGS sequence"/>
</dbReference>
<dbReference type="Gene3D" id="3.10.260.10">
    <property type="entry name" value="Transcription regulator HTH, APSES-type DNA-binding domain"/>
    <property type="match status" value="1"/>
</dbReference>
<gene>
    <name evidence="3" type="ORF">SeMB42_g00934</name>
</gene>
<dbReference type="InterPro" id="IPR036887">
    <property type="entry name" value="HTH_APSES_sf"/>
</dbReference>
<sequence length="1090" mass="119049">MDGWMSGMSHRKESIAAHVRGRNCPPSHPGRSHLQTACELRMIREDLEAAVSLSELHASHRDFTTHQITAPTMLPPTRHSPTLDILPRASDLLVKSPGPDIVPTHGASLSPLEYTLELSEDPVKQSQGIHVLSSRDLNLEMYYDDAKDKVLVAIVKALLMVGNRPMAPKEISHTILRLKLTPLGGATPYATVSSRISQHFKRAAVYKPNGRPPILGRLSVDEKQTRKLRYFVAQAGISVGLPFTSETSRGLDNESDTAVGMWSTKSPAPVDGAGAGAGAGAGMQPTKPESTKRRSLLRKSYKTESSDFHLSIAESDRKSKKRKTSNAALTSVDPPAQPLRSNDDIPVASSASNEIRHRYGNGAASRHTTDNIHSYHYTQVFVPLSSAISQGQHSNHRYHPQSSNTYPSAPVQELHSRPAFSQGGGKSLVPLLLAAEALLGDDVDSILKHKRLARQLTTSSYADEADDDEYIGTDGTDDSGDELYSSGQPPSSVAMPDVKSFDWEGSRSETERTRDDSGEWVLGAPNHQSPRAPRNMGTVPSPWRSFMYQEDANDTEDPLSQSLQTSSQLSMLSPRGWRDIRPPESISVTELDRLWGDRSIPRHRHRMNSNDWLSPRRTPRIHNYSHAAPSPALERLQKTPYELFGPPEGEQDAVDTRRSSADTPEKVAPPPISHSTSDEGRKRGRSVIFGGQTPATSHNNPREQEDDPRDHNVIQATQVLNTKRPSSASMVADSSPKRPSPIDAHSSRRRNSEEPSPMRTRTPRRSSNTNATETPPLTPLIPLEQSPPAPMLSKELSFMESVPDPPVDVDPAHLKLHLPLNPLPCTSPPIYLTSIDGVGLYITWLKTYPHQQRGVPLMRRVDSDLVHGATLLFAGGMITERERSIVLSLERGRVRFKIPESPLSGTWVSLYRARGLASSCCLDAVLELLLSDDLNSYFDPALLSCIQPSPRPPLVPLMTPYIGPSSCATVTRETPKAMSPLSYFASTLAVMLAAQQAAQQKGLPIPELSYSPSKDGLDEEQAEGHSSEQSSLAAFIEAFKQAKARKAAGQSDSLLPTTGSNTGIGAHTSSANRVTSSLPPTDIASIRSHE</sequence>
<proteinExistence type="predicted"/>
<evidence type="ECO:0000256" key="1">
    <source>
        <dbReference type="SAM" id="MobiDB-lite"/>
    </source>
</evidence>
<feature type="compositionally biased region" description="Basic and acidic residues" evidence="1">
    <location>
        <begin position="654"/>
        <end position="665"/>
    </location>
</feature>
<dbReference type="VEuPathDB" id="FungiDB:SeMB42_g00934"/>
<organism evidence="3 4">
    <name type="scientific">Synchytrium endobioticum</name>
    <dbReference type="NCBI Taxonomy" id="286115"/>
    <lineage>
        <taxon>Eukaryota</taxon>
        <taxon>Fungi</taxon>
        <taxon>Fungi incertae sedis</taxon>
        <taxon>Chytridiomycota</taxon>
        <taxon>Chytridiomycota incertae sedis</taxon>
        <taxon>Chytridiomycetes</taxon>
        <taxon>Synchytriales</taxon>
        <taxon>Synchytriaceae</taxon>
        <taxon>Synchytrium</taxon>
    </lineage>
</organism>